<keyword evidence="5" id="KW-0479">Metal-binding</keyword>
<comment type="catalytic activity">
    <reaction evidence="5">
        <text>(6S)-5-formyl-5,6,7,8-tetrahydrofolate + ATP = (6R)-5,10-methenyltetrahydrofolate + ADP + phosphate</text>
        <dbReference type="Rhea" id="RHEA:10488"/>
        <dbReference type="ChEBI" id="CHEBI:30616"/>
        <dbReference type="ChEBI" id="CHEBI:43474"/>
        <dbReference type="ChEBI" id="CHEBI:57455"/>
        <dbReference type="ChEBI" id="CHEBI:57457"/>
        <dbReference type="ChEBI" id="CHEBI:456216"/>
        <dbReference type="EC" id="6.3.3.2"/>
    </reaction>
</comment>
<evidence type="ECO:0000256" key="1">
    <source>
        <dbReference type="ARBA" id="ARBA00010638"/>
    </source>
</evidence>
<dbReference type="Pfam" id="PF01812">
    <property type="entry name" value="5-FTHF_cyc-lig"/>
    <property type="match status" value="1"/>
</dbReference>
<evidence type="ECO:0000256" key="4">
    <source>
        <dbReference type="PIRSR" id="PIRSR006806-1"/>
    </source>
</evidence>
<dbReference type="GO" id="GO:0046872">
    <property type="term" value="F:metal ion binding"/>
    <property type="evidence" value="ECO:0007669"/>
    <property type="project" value="UniProtKB-KW"/>
</dbReference>
<feature type="binding site" evidence="4">
    <location>
        <position position="55"/>
    </location>
    <ligand>
        <name>substrate</name>
    </ligand>
</feature>
<comment type="cofactor">
    <cofactor evidence="5">
        <name>Mg(2+)</name>
        <dbReference type="ChEBI" id="CHEBI:18420"/>
    </cofactor>
</comment>
<gene>
    <name evidence="6" type="ORF">SAMN05443529_102231</name>
</gene>
<dbReference type="GO" id="GO:0009396">
    <property type="term" value="P:folic acid-containing compound biosynthetic process"/>
    <property type="evidence" value="ECO:0007669"/>
    <property type="project" value="TreeGrafter"/>
</dbReference>
<feature type="binding site" evidence="4">
    <location>
        <begin position="138"/>
        <end position="146"/>
    </location>
    <ligand>
        <name>ATP</name>
        <dbReference type="ChEBI" id="CHEBI:30616"/>
    </ligand>
</feature>
<evidence type="ECO:0000256" key="5">
    <source>
        <dbReference type="RuleBase" id="RU361279"/>
    </source>
</evidence>
<name>A0A1G7TGI8_9FIRM</name>
<protein>
    <recommendedName>
        <fullName evidence="5">5-formyltetrahydrofolate cyclo-ligase</fullName>
        <ecNumber evidence="5">6.3.3.2</ecNumber>
    </recommendedName>
</protein>
<dbReference type="GO" id="GO:0035999">
    <property type="term" value="P:tetrahydrofolate interconversion"/>
    <property type="evidence" value="ECO:0007669"/>
    <property type="project" value="TreeGrafter"/>
</dbReference>
<dbReference type="InterPro" id="IPR024185">
    <property type="entry name" value="FTHF_cligase-like_sf"/>
</dbReference>
<dbReference type="InterPro" id="IPR037171">
    <property type="entry name" value="NagB/RpiA_transferase-like"/>
</dbReference>
<keyword evidence="6" id="KW-0436">Ligase</keyword>
<dbReference type="PANTHER" id="PTHR23407">
    <property type="entry name" value="ATPASE INHIBITOR/5-FORMYLTETRAHYDROFOLATE CYCLO-LIGASE"/>
    <property type="match status" value="1"/>
</dbReference>
<evidence type="ECO:0000256" key="3">
    <source>
        <dbReference type="ARBA" id="ARBA00022840"/>
    </source>
</evidence>
<dbReference type="Proteomes" id="UP000198656">
    <property type="component" value="Unassembled WGS sequence"/>
</dbReference>
<keyword evidence="5" id="KW-0460">Magnesium</keyword>
<comment type="similarity">
    <text evidence="1 5">Belongs to the 5-formyltetrahydrofolate cyclo-ligase family.</text>
</comment>
<dbReference type="NCBIfam" id="TIGR02727">
    <property type="entry name" value="MTHFS_bact"/>
    <property type="match status" value="1"/>
</dbReference>
<dbReference type="PIRSF" id="PIRSF006806">
    <property type="entry name" value="FTHF_cligase"/>
    <property type="match status" value="1"/>
</dbReference>
<sequence>MNEESYCSKIEVRKSCLQQRAALGEQERSNKSFLIRKKLEDLPEFKTAQTVMLFLNFRDEVETTASAEAVIACEKKLILPRCAPKGILLPLKVSNLAVDLEPGAWGIREPKLTNEEVNPLEIDLVVVPGAGFDLQGNRLGYGGGFYDRFFPRLKSLTPRVALGFECQIIDQVPVDKHDAKMTKLVTEKTVYNFGTIANQ</sequence>
<dbReference type="GO" id="GO:0005524">
    <property type="term" value="F:ATP binding"/>
    <property type="evidence" value="ECO:0007669"/>
    <property type="project" value="UniProtKB-KW"/>
</dbReference>
<dbReference type="EC" id="6.3.3.2" evidence="5"/>
<proteinExistence type="inferred from homology"/>
<dbReference type="AlphaFoldDB" id="A0A1G7TGI8"/>
<keyword evidence="2 4" id="KW-0547">Nucleotide-binding</keyword>
<evidence type="ECO:0000256" key="2">
    <source>
        <dbReference type="ARBA" id="ARBA00022741"/>
    </source>
</evidence>
<reference evidence="7" key="1">
    <citation type="submission" date="2016-10" db="EMBL/GenBank/DDBJ databases">
        <authorList>
            <person name="Varghese N."/>
            <person name="Submissions S."/>
        </authorList>
    </citation>
    <scope>NUCLEOTIDE SEQUENCE [LARGE SCALE GENOMIC DNA]</scope>
    <source>
        <strain evidence="7">DSM 8344</strain>
    </source>
</reference>
<dbReference type="SUPFAM" id="SSF100950">
    <property type="entry name" value="NagB/RpiA/CoA transferase-like"/>
    <property type="match status" value="1"/>
</dbReference>
<evidence type="ECO:0000313" key="7">
    <source>
        <dbReference type="Proteomes" id="UP000198656"/>
    </source>
</evidence>
<dbReference type="OrthoDB" id="9801938at2"/>
<organism evidence="6 7">
    <name type="scientific">Desulfosporosinus hippei DSM 8344</name>
    <dbReference type="NCBI Taxonomy" id="1121419"/>
    <lineage>
        <taxon>Bacteria</taxon>
        <taxon>Bacillati</taxon>
        <taxon>Bacillota</taxon>
        <taxon>Clostridia</taxon>
        <taxon>Eubacteriales</taxon>
        <taxon>Desulfitobacteriaceae</taxon>
        <taxon>Desulfosporosinus</taxon>
    </lineage>
</organism>
<dbReference type="STRING" id="1121419.SAMN05443529_102231"/>
<keyword evidence="7" id="KW-1185">Reference proteome</keyword>
<dbReference type="RefSeq" id="WP_092329671.1">
    <property type="nucleotide sequence ID" value="NZ_FNCP01000002.1"/>
</dbReference>
<keyword evidence="3 4" id="KW-0067">ATP-binding</keyword>
<accession>A0A1G7TGI8</accession>
<feature type="binding site" evidence="4">
    <location>
        <position position="60"/>
    </location>
    <ligand>
        <name>substrate</name>
    </ligand>
</feature>
<dbReference type="EMBL" id="FNCP01000002">
    <property type="protein sequence ID" value="SDG34438.1"/>
    <property type="molecule type" value="Genomic_DNA"/>
</dbReference>
<feature type="binding site" evidence="4">
    <location>
        <begin position="9"/>
        <end position="13"/>
    </location>
    <ligand>
        <name>ATP</name>
        <dbReference type="ChEBI" id="CHEBI:30616"/>
    </ligand>
</feature>
<dbReference type="Gene3D" id="3.40.50.10420">
    <property type="entry name" value="NagB/RpiA/CoA transferase-like"/>
    <property type="match status" value="1"/>
</dbReference>
<dbReference type="GO" id="GO:0030272">
    <property type="term" value="F:5-formyltetrahydrofolate cyclo-ligase activity"/>
    <property type="evidence" value="ECO:0007669"/>
    <property type="project" value="UniProtKB-EC"/>
</dbReference>
<dbReference type="InterPro" id="IPR002698">
    <property type="entry name" value="FTHF_cligase"/>
</dbReference>
<evidence type="ECO:0000313" key="6">
    <source>
        <dbReference type="EMBL" id="SDG34438.1"/>
    </source>
</evidence>
<dbReference type="PANTHER" id="PTHR23407:SF1">
    <property type="entry name" value="5-FORMYLTETRAHYDROFOLATE CYCLO-LIGASE"/>
    <property type="match status" value="1"/>
</dbReference>